<dbReference type="EMBL" id="CP018889">
    <property type="protein sequence ID" value="AUI68720.2"/>
    <property type="molecule type" value="Genomic_DNA"/>
</dbReference>
<dbReference type="Gene3D" id="2.180.10.10">
    <property type="entry name" value="RHS repeat-associated core"/>
    <property type="match status" value="1"/>
</dbReference>
<keyword evidence="5" id="KW-1185">Reference proteome</keyword>
<reference evidence="5" key="1">
    <citation type="submission" date="2016-12" db="EMBL/GenBank/DDBJ databases">
        <title>Complete Genome Sequence of Beggiatoa leptomitiformis D-401.</title>
        <authorList>
            <person name="Fomenkov A."/>
            <person name="Vincze T."/>
            <person name="Grabovich M."/>
            <person name="Anton B.P."/>
            <person name="Dubinina G."/>
            <person name="Orlova M."/>
            <person name="Belousova E."/>
            <person name="Roberts R.J."/>
        </authorList>
    </citation>
    <scope>NUCLEOTIDE SEQUENCE [LARGE SCALE GENOMIC DNA]</scope>
    <source>
        <strain evidence="5">D-401</strain>
    </source>
</reference>
<name>A0A2N9YE10_9GAMM</name>
<dbReference type="OrthoDB" id="5620365at2"/>
<evidence type="ECO:0000313" key="4">
    <source>
        <dbReference type="EMBL" id="AUI68720.2"/>
    </source>
</evidence>
<feature type="compositionally biased region" description="Basic and acidic residues" evidence="2">
    <location>
        <begin position="186"/>
        <end position="205"/>
    </location>
</feature>
<keyword evidence="1" id="KW-0677">Repeat</keyword>
<feature type="compositionally biased region" description="Basic and acidic residues" evidence="2">
    <location>
        <begin position="212"/>
        <end position="238"/>
    </location>
</feature>
<dbReference type="InterPro" id="IPR056823">
    <property type="entry name" value="TEN-like_YD-shell"/>
</dbReference>
<accession>A0A2N9YE10</accession>
<dbReference type="RefSeq" id="WP_083991553.1">
    <property type="nucleotide sequence ID" value="NZ_CP012373.2"/>
</dbReference>
<protein>
    <recommendedName>
        <fullName evidence="3">Teneurin-like YD-shell domain-containing protein</fullName>
    </recommendedName>
</protein>
<dbReference type="Proteomes" id="UP000234271">
    <property type="component" value="Chromosome"/>
</dbReference>
<dbReference type="AlphaFoldDB" id="A0A2N9YE10"/>
<evidence type="ECO:0000259" key="3">
    <source>
        <dbReference type="Pfam" id="PF25023"/>
    </source>
</evidence>
<proteinExistence type="predicted"/>
<sequence length="258" mass="27910">MPDYILKNGNTYRVISDHLGRPRLIIDVQTSVIAQRLNYDAFGNITEDTNPEFQPFGFAGGLYDIDTKLTRFGVRDYEAETGWWTSKDPINFKGGSANLFEYVGSDPVNFIDPTGLEYAEAFAMAGTAIGTTVAIGGSIAVDAATGGLNILATPTKIAIGAAVGGTIGYGVGSIIDIIMFKDEDVPRKGPPEQWVDGKRRSRLYDDAGNPKVDIDQPHQGEKDTHVHEWDKGIREHPGRPVSPLPSGHPARCPGVVIK</sequence>
<dbReference type="InterPro" id="IPR022385">
    <property type="entry name" value="Rhs_assc_core"/>
</dbReference>
<dbReference type="PANTHER" id="PTHR32305:SF15">
    <property type="entry name" value="PROTEIN RHSA-RELATED"/>
    <property type="match status" value="1"/>
</dbReference>
<evidence type="ECO:0000256" key="1">
    <source>
        <dbReference type="ARBA" id="ARBA00022737"/>
    </source>
</evidence>
<dbReference type="PANTHER" id="PTHR32305">
    <property type="match status" value="1"/>
</dbReference>
<feature type="domain" description="Teneurin-like YD-shell" evidence="3">
    <location>
        <begin position="6"/>
        <end position="88"/>
    </location>
</feature>
<feature type="region of interest" description="Disordered" evidence="2">
    <location>
        <begin position="186"/>
        <end position="258"/>
    </location>
</feature>
<dbReference type="InterPro" id="IPR050708">
    <property type="entry name" value="T6SS_VgrG/RHS"/>
</dbReference>
<gene>
    <name evidence="4" type="ORF">BLE401_08385</name>
</gene>
<evidence type="ECO:0000313" key="5">
    <source>
        <dbReference type="Proteomes" id="UP000234271"/>
    </source>
</evidence>
<dbReference type="Pfam" id="PF25023">
    <property type="entry name" value="TEN_YD-shell"/>
    <property type="match status" value="1"/>
</dbReference>
<dbReference type="NCBIfam" id="TIGR03696">
    <property type="entry name" value="Rhs_assc_core"/>
    <property type="match status" value="1"/>
</dbReference>
<organism evidence="4 5">
    <name type="scientific">Beggiatoa leptomitoformis</name>
    <dbReference type="NCBI Taxonomy" id="288004"/>
    <lineage>
        <taxon>Bacteria</taxon>
        <taxon>Pseudomonadati</taxon>
        <taxon>Pseudomonadota</taxon>
        <taxon>Gammaproteobacteria</taxon>
        <taxon>Thiotrichales</taxon>
        <taxon>Thiotrichaceae</taxon>
        <taxon>Beggiatoa</taxon>
    </lineage>
</organism>
<evidence type="ECO:0000256" key="2">
    <source>
        <dbReference type="SAM" id="MobiDB-lite"/>
    </source>
</evidence>